<feature type="compositionally biased region" description="Basic and acidic residues" evidence="1">
    <location>
        <begin position="118"/>
        <end position="132"/>
    </location>
</feature>
<feature type="region of interest" description="Disordered" evidence="1">
    <location>
        <begin position="313"/>
        <end position="334"/>
    </location>
</feature>
<feature type="region of interest" description="Disordered" evidence="1">
    <location>
        <begin position="1"/>
        <end position="146"/>
    </location>
</feature>
<accession>A0A8N4EVC2</accession>
<evidence type="ECO:0000256" key="1">
    <source>
        <dbReference type="SAM" id="MobiDB-lite"/>
    </source>
</evidence>
<feature type="compositionally biased region" description="Low complexity" evidence="1">
    <location>
        <begin position="404"/>
        <end position="418"/>
    </location>
</feature>
<dbReference type="Proteomes" id="UP000504607">
    <property type="component" value="Unplaced"/>
</dbReference>
<reference evidence="3" key="1">
    <citation type="submission" date="2025-08" db="UniProtKB">
        <authorList>
            <consortium name="RefSeq"/>
        </authorList>
    </citation>
    <scope>IDENTIFICATION</scope>
</reference>
<protein>
    <submittedName>
        <fullName evidence="3">Uncharacterized protein LOC114913679</fullName>
    </submittedName>
</protein>
<dbReference type="RefSeq" id="XP_029118134.1">
    <property type="nucleotide sequence ID" value="XM_029262301.1"/>
</dbReference>
<name>A0A8N4EVC2_ELAGV</name>
<feature type="region of interest" description="Disordered" evidence="1">
    <location>
        <begin position="389"/>
        <end position="456"/>
    </location>
</feature>
<dbReference type="AlphaFoldDB" id="A0A8N4EVC2"/>
<evidence type="ECO:0000313" key="3">
    <source>
        <dbReference type="RefSeq" id="XP_029118134.1"/>
    </source>
</evidence>
<organism evidence="2 3">
    <name type="scientific">Elaeis guineensis var. tenera</name>
    <name type="common">Oil palm</name>
    <dbReference type="NCBI Taxonomy" id="51953"/>
    <lineage>
        <taxon>Eukaryota</taxon>
        <taxon>Viridiplantae</taxon>
        <taxon>Streptophyta</taxon>
        <taxon>Embryophyta</taxon>
        <taxon>Tracheophyta</taxon>
        <taxon>Spermatophyta</taxon>
        <taxon>Magnoliopsida</taxon>
        <taxon>Liliopsida</taxon>
        <taxon>Arecaceae</taxon>
        <taxon>Arecoideae</taxon>
        <taxon>Cocoseae</taxon>
        <taxon>Elaeidinae</taxon>
        <taxon>Elaeis</taxon>
    </lineage>
</organism>
<dbReference type="OrthoDB" id="10672189at2759"/>
<feature type="compositionally biased region" description="Basic and acidic residues" evidence="1">
    <location>
        <begin position="81"/>
        <end position="90"/>
    </location>
</feature>
<keyword evidence="2" id="KW-1185">Reference proteome</keyword>
<feature type="compositionally biased region" description="Polar residues" evidence="1">
    <location>
        <begin position="133"/>
        <end position="145"/>
    </location>
</feature>
<proteinExistence type="predicted"/>
<sequence length="456" mass="48713">MRPTDAEIRQFATRKRPASGVGPSRPPKKPAPAAPIIEASVTDQSEPVIALAAPATRSEERPMGEAAEGTSAASPEAVEPDVVRETEHHPAASVAAAGGAGSTSSIPSLPVPSVGVADRGKAPMDPADETRSGSRSVPPSAQFSEGASALADHNLARRLCQGILLPADVESLRSRQVIEMLSRFYPTMVELIYTMSELEAGYRRFGNVRAAYKERLAAAEAERAMLADHLQQSADREAKLVDEVFRLGSELKSARKEARHKGRAVRHLRRERYGATAELQGEREQLRVSLEKLAKAEEELSIAQADADIAKAEAESTKESLGRAEEEARSARESADRAVEDFKVSDQYREEMLESGFASYRVGYEDGREAVRALYPELDLSSIVPPGAEKEATEEMADQPSGGVVAAEEVIPEEAAPTASPPPTEGPASAIDPAPLVADTPVIPDLPSVEEIDSDG</sequence>
<evidence type="ECO:0000313" key="2">
    <source>
        <dbReference type="Proteomes" id="UP000504607"/>
    </source>
</evidence>
<gene>
    <name evidence="3" type="primary">LOC114913679</name>
</gene>
<feature type="compositionally biased region" description="Low complexity" evidence="1">
    <location>
        <begin position="91"/>
        <end position="105"/>
    </location>
</feature>